<feature type="compositionally biased region" description="Basic and acidic residues" evidence="1">
    <location>
        <begin position="1"/>
        <end position="67"/>
    </location>
</feature>
<dbReference type="Pfam" id="PF05800">
    <property type="entry name" value="GvpO"/>
    <property type="match status" value="1"/>
</dbReference>
<dbReference type="Proteomes" id="UP000053413">
    <property type="component" value="Unassembled WGS sequence"/>
</dbReference>
<dbReference type="InterPro" id="IPR008634">
    <property type="entry name" value="Gas-vesicle_GvpO"/>
</dbReference>
<dbReference type="PIRSF" id="PIRSF028743">
    <property type="entry name" value="GvpO_protein"/>
    <property type="match status" value="1"/>
</dbReference>
<comment type="caution">
    <text evidence="2">The sequence shown here is derived from an EMBL/GenBank/DDBJ whole genome shotgun (WGS) entry which is preliminary data.</text>
</comment>
<dbReference type="GO" id="GO:0031412">
    <property type="term" value="P:gas vesicle organization"/>
    <property type="evidence" value="ECO:0007669"/>
    <property type="project" value="InterPro"/>
</dbReference>
<dbReference type="OrthoDB" id="163447at2"/>
<dbReference type="EMBL" id="LLZJ01000343">
    <property type="protein sequence ID" value="KUL50656.1"/>
    <property type="molecule type" value="Genomic_DNA"/>
</dbReference>
<dbReference type="AlphaFoldDB" id="A0A0X3W3U3"/>
<reference evidence="3" key="1">
    <citation type="submission" date="2015-10" db="EMBL/GenBank/DDBJ databases">
        <authorList>
            <person name="Ju K.-S."/>
            <person name="Doroghazi J.R."/>
            <person name="Metcalf W.W."/>
        </authorList>
    </citation>
    <scope>NUCLEOTIDE SEQUENCE [LARGE SCALE GENOMIC DNA]</scope>
    <source>
        <strain evidence="3">NRRL F-8817</strain>
    </source>
</reference>
<name>A0A0X3W3U3_STRVO</name>
<organism evidence="2 3">
    <name type="scientific">Streptomyces violaceusniger</name>
    <dbReference type="NCBI Taxonomy" id="68280"/>
    <lineage>
        <taxon>Bacteria</taxon>
        <taxon>Bacillati</taxon>
        <taxon>Actinomycetota</taxon>
        <taxon>Actinomycetes</taxon>
        <taxon>Kitasatosporales</taxon>
        <taxon>Streptomycetaceae</taxon>
        <taxon>Streptomyces</taxon>
        <taxon>Streptomyces violaceusniger group</taxon>
    </lineage>
</organism>
<dbReference type="GeneID" id="97435836"/>
<evidence type="ECO:0000313" key="3">
    <source>
        <dbReference type="Proteomes" id="UP000053413"/>
    </source>
</evidence>
<accession>A0A0X3W3U3</accession>
<gene>
    <name evidence="2" type="ORF">ADL28_25685</name>
</gene>
<feature type="region of interest" description="Disordered" evidence="1">
    <location>
        <begin position="1"/>
        <end position="72"/>
    </location>
</feature>
<evidence type="ECO:0000256" key="1">
    <source>
        <dbReference type="SAM" id="MobiDB-lite"/>
    </source>
</evidence>
<proteinExistence type="predicted"/>
<evidence type="ECO:0000313" key="2">
    <source>
        <dbReference type="EMBL" id="KUL50656.1"/>
    </source>
</evidence>
<protein>
    <submittedName>
        <fullName evidence="2">Gas vesicle protein</fullName>
    </submittedName>
</protein>
<dbReference type="RefSeq" id="WP_059146108.1">
    <property type="nucleotide sequence ID" value="NZ_LLZJ01000343.1"/>
</dbReference>
<sequence>MPPEERPREERRREERHHEERREERSRTRPHEERDRHEQGHERERSRPRRPVLDARDAARSAARHVEGLTGRAAEGVTSLERGEDGWVIGIEVVETHRIPDSTDILAEYQVELDDHGELASYRRTERYYRGRGENT</sequence>